<dbReference type="PANTHER" id="PTHR14209">
    <property type="entry name" value="ISOAMYL ACETATE-HYDROLYZING ESTERASE 1"/>
    <property type="match status" value="1"/>
</dbReference>
<dbReference type="Gene3D" id="3.40.50.1110">
    <property type="entry name" value="SGNH hydrolase"/>
    <property type="match status" value="1"/>
</dbReference>
<evidence type="ECO:0000313" key="1">
    <source>
        <dbReference type="EMBL" id="CAF9917388.1"/>
    </source>
</evidence>
<gene>
    <name evidence="1" type="ORF">IMSHALPRED_003557</name>
</gene>
<accession>A0A8H3F4B3</accession>
<dbReference type="CDD" id="cd01838">
    <property type="entry name" value="Isoamyl_acetate_hydrolase_like"/>
    <property type="match status" value="1"/>
</dbReference>
<evidence type="ECO:0000313" key="2">
    <source>
        <dbReference type="Proteomes" id="UP000664534"/>
    </source>
</evidence>
<protein>
    <recommendedName>
        <fullName evidence="3">SGNH hydrolase-type esterase domain-containing protein</fullName>
    </recommendedName>
</protein>
<proteinExistence type="predicted"/>
<dbReference type="SUPFAM" id="SSF52266">
    <property type="entry name" value="SGNH hydrolase"/>
    <property type="match status" value="1"/>
</dbReference>
<dbReference type="GO" id="GO:0016788">
    <property type="term" value="F:hydrolase activity, acting on ester bonds"/>
    <property type="evidence" value="ECO:0007669"/>
    <property type="project" value="InterPro"/>
</dbReference>
<keyword evidence="2" id="KW-1185">Reference proteome</keyword>
<comment type="caution">
    <text evidence="1">The sequence shown here is derived from an EMBL/GenBank/DDBJ whole genome shotgun (WGS) entry which is preliminary data.</text>
</comment>
<name>A0A8H3F4B3_9LECA</name>
<reference evidence="1" key="1">
    <citation type="submission" date="2021-03" db="EMBL/GenBank/DDBJ databases">
        <authorList>
            <person name="Tagirdzhanova G."/>
        </authorList>
    </citation>
    <scope>NUCLEOTIDE SEQUENCE</scope>
</reference>
<dbReference type="PANTHER" id="PTHR14209:SF19">
    <property type="entry name" value="ISOAMYL ACETATE-HYDROLYZING ESTERASE 1 HOMOLOG"/>
    <property type="match status" value="1"/>
</dbReference>
<dbReference type="AlphaFoldDB" id="A0A8H3F4B3"/>
<dbReference type="Proteomes" id="UP000664534">
    <property type="component" value="Unassembled WGS sequence"/>
</dbReference>
<dbReference type="InterPro" id="IPR045136">
    <property type="entry name" value="Iah1-like"/>
</dbReference>
<dbReference type="InterPro" id="IPR001087">
    <property type="entry name" value="GDSL"/>
</dbReference>
<sequence>MPKPEQARLRFMTVFFGANDACLPGSATGQHVPLDEYKKNLKNILKHPSVIAQNPRLILLTPPPINEYQLEEVDLVQGFKDPRRSAEHTQEYADACRQVGADVGVTVLDVWSIFMAKAGWKEGEALIGSKKVARNEVLERLLVDGLHFRPEAYRLLYDSLMELINKEWPDQAPDNLKFIYQPWPEAPK</sequence>
<dbReference type="OrthoDB" id="671439at2759"/>
<dbReference type="Pfam" id="PF00657">
    <property type="entry name" value="Lipase_GDSL"/>
    <property type="match status" value="1"/>
</dbReference>
<organism evidence="1 2">
    <name type="scientific">Imshaugia aleurites</name>
    <dbReference type="NCBI Taxonomy" id="172621"/>
    <lineage>
        <taxon>Eukaryota</taxon>
        <taxon>Fungi</taxon>
        <taxon>Dikarya</taxon>
        <taxon>Ascomycota</taxon>
        <taxon>Pezizomycotina</taxon>
        <taxon>Lecanoromycetes</taxon>
        <taxon>OSLEUM clade</taxon>
        <taxon>Lecanoromycetidae</taxon>
        <taxon>Lecanorales</taxon>
        <taxon>Lecanorineae</taxon>
        <taxon>Parmeliaceae</taxon>
        <taxon>Imshaugia</taxon>
    </lineage>
</organism>
<dbReference type="EMBL" id="CAJPDT010000018">
    <property type="protein sequence ID" value="CAF9917388.1"/>
    <property type="molecule type" value="Genomic_DNA"/>
</dbReference>
<dbReference type="InterPro" id="IPR036514">
    <property type="entry name" value="SGNH_hydro_sf"/>
</dbReference>
<evidence type="ECO:0008006" key="3">
    <source>
        <dbReference type="Google" id="ProtNLM"/>
    </source>
</evidence>